<dbReference type="RefSeq" id="WP_001974031.1">
    <property type="nucleotide sequence ID" value="NZ_CP020937.1"/>
</dbReference>
<organism evidence="2 3">
    <name type="scientific">Bacillus tropicus</name>
    <dbReference type="NCBI Taxonomy" id="2026188"/>
    <lineage>
        <taxon>Bacteria</taxon>
        <taxon>Bacillati</taxon>
        <taxon>Bacillota</taxon>
        <taxon>Bacilli</taxon>
        <taxon>Bacillales</taxon>
        <taxon>Bacillaceae</taxon>
        <taxon>Bacillus</taxon>
        <taxon>Bacillus cereus group</taxon>
    </lineage>
</organism>
<dbReference type="EMBL" id="CP065739">
    <property type="protein sequence ID" value="QPR78148.1"/>
    <property type="molecule type" value="Genomic_DNA"/>
</dbReference>
<feature type="compositionally biased region" description="Basic and acidic residues" evidence="1">
    <location>
        <begin position="20"/>
        <end position="38"/>
    </location>
</feature>
<sequence>MRKGWFLLFAILISLSGCGEKQKTESSSEKSQTEESKPNEQATSSNEKQKAEQNKSKEQTVAGDVKQNTEENKPKEKTDSSGVKQDANESKPKAQIETSGKTAGDDNQVKVGENGEYIIDFEIEKGTNKVIWHIPGADGLLQMSVGQKLKLHHKNMDPDQPLKILVSADTLSMDEVPHEGRVAIPIEEYTIHAIKKGQAEITIAPNADLKFGDKFGINIK</sequence>
<evidence type="ECO:0000313" key="3">
    <source>
        <dbReference type="Proteomes" id="UP000594791"/>
    </source>
</evidence>
<feature type="compositionally biased region" description="Basic and acidic residues" evidence="1">
    <location>
        <begin position="67"/>
        <end position="79"/>
    </location>
</feature>
<reference evidence="2 3" key="1">
    <citation type="submission" date="2020-12" db="EMBL/GenBank/DDBJ databases">
        <title>FDA dAtabase for Regulatory Grade micrObial Sequences (FDA-ARGOS): Supporting development and validation of Infectious Disease Dx tests.</title>
        <authorList>
            <person name="Nelson B."/>
            <person name="Plummer A."/>
            <person name="Tallon L."/>
            <person name="Sadzewicz L."/>
            <person name="Zhao X."/>
            <person name="Boylan J."/>
            <person name="Ott S."/>
            <person name="Bowen H."/>
            <person name="Vavikolanu K."/>
            <person name="Mehta A."/>
            <person name="Aluvathingal J."/>
            <person name="Nadendla S."/>
            <person name="Myers T."/>
            <person name="Yan Y."/>
            <person name="Sichtig H."/>
        </authorList>
    </citation>
    <scope>NUCLEOTIDE SEQUENCE [LARGE SCALE GENOMIC DNA]</scope>
    <source>
        <strain evidence="2 3">FDAARGOS_920</strain>
    </source>
</reference>
<protein>
    <recommendedName>
        <fullName evidence="4">Lipoprotein</fullName>
    </recommendedName>
</protein>
<accession>A0A7T2QGA1</accession>
<evidence type="ECO:0000313" key="2">
    <source>
        <dbReference type="EMBL" id="QPR78148.1"/>
    </source>
</evidence>
<dbReference type="PROSITE" id="PS51257">
    <property type="entry name" value="PROKAR_LIPOPROTEIN"/>
    <property type="match status" value="1"/>
</dbReference>
<proteinExistence type="predicted"/>
<feature type="compositionally biased region" description="Basic and acidic residues" evidence="1">
    <location>
        <begin position="47"/>
        <end position="58"/>
    </location>
</feature>
<gene>
    <name evidence="2" type="ORF">I6G77_02775</name>
</gene>
<dbReference type="Proteomes" id="UP000594791">
    <property type="component" value="Chromosome"/>
</dbReference>
<keyword evidence="3" id="KW-1185">Reference proteome</keyword>
<feature type="region of interest" description="Disordered" evidence="1">
    <location>
        <begin position="18"/>
        <end position="108"/>
    </location>
</feature>
<name>A0A7T2QGA1_9BACI</name>
<evidence type="ECO:0008006" key="4">
    <source>
        <dbReference type="Google" id="ProtNLM"/>
    </source>
</evidence>
<evidence type="ECO:0000256" key="1">
    <source>
        <dbReference type="SAM" id="MobiDB-lite"/>
    </source>
</evidence>